<keyword evidence="2" id="KW-1185">Reference proteome</keyword>
<proteinExistence type="predicted"/>
<reference evidence="1" key="1">
    <citation type="submission" date="2023-06" db="EMBL/GenBank/DDBJ databases">
        <title>A Treasure from Seagulls: Isolation and Description of Aciduricobacillus qingdaonensis gen. nov., sp. nov., a Rare Obligately Uric Acid-utilizing Member in the Family Bacillaceae.</title>
        <authorList>
            <person name="Liu W."/>
            <person name="Wang B."/>
        </authorList>
    </citation>
    <scope>NUCLEOTIDE SEQUENCE</scope>
    <source>
        <strain evidence="1">44XB</strain>
    </source>
</reference>
<organism evidence="1 2">
    <name type="scientific">Aciduricibacillus chroicocephali</name>
    <dbReference type="NCBI Taxonomy" id="3054939"/>
    <lineage>
        <taxon>Bacteria</taxon>
        <taxon>Bacillati</taxon>
        <taxon>Bacillota</taxon>
        <taxon>Bacilli</taxon>
        <taxon>Bacillales</taxon>
        <taxon>Bacillaceae</taxon>
        <taxon>Aciduricibacillus</taxon>
    </lineage>
</organism>
<name>A0ABY9KTZ9_9BACI</name>
<dbReference type="EMBL" id="CP129113">
    <property type="protein sequence ID" value="WLV24293.1"/>
    <property type="molecule type" value="Genomic_DNA"/>
</dbReference>
<dbReference type="RefSeq" id="WP_348027168.1">
    <property type="nucleotide sequence ID" value="NZ_CP129113.1"/>
</dbReference>
<accession>A0ABY9KTZ9</accession>
<dbReference type="Proteomes" id="UP001180087">
    <property type="component" value="Chromosome"/>
</dbReference>
<evidence type="ECO:0000313" key="1">
    <source>
        <dbReference type="EMBL" id="WLV24293.1"/>
    </source>
</evidence>
<evidence type="ECO:0000313" key="2">
    <source>
        <dbReference type="Proteomes" id="UP001180087"/>
    </source>
</evidence>
<gene>
    <name evidence="1" type="ORF">QR721_11705</name>
</gene>
<sequence>MVEMASFGGGSAGSTSEKIHVKADELTEVYNQLNTMFEDLNLHLNFYINKIKDNTFYTAGEAKKTVDTLGEANEKFLELVDHYNRASTLITFSLNEMMENDEAVAERIIGNLKV</sequence>
<protein>
    <submittedName>
        <fullName evidence="1">Uncharacterized protein</fullName>
    </submittedName>
</protein>